<sequence length="157" mass="18371">MDRKDIHSFKFNKYYCSIQHISLQCFWTCYCNQFFHFKCPWLTTLIIAIYYIVIKKCIISHKYWMIRNYAITSSAITFRIIFSIFIPILGLEIAYQIGASNCFFWNIILAEIIIKKLKQIHNVNQSSPGQATQVANSDIIKGVDKSPSDPMNLQEQI</sequence>
<name>W7XGJ2_TETTS</name>
<dbReference type="OrthoDB" id="4482604at2759"/>
<keyword evidence="1" id="KW-0472">Membrane</keyword>
<keyword evidence="1" id="KW-0812">Transmembrane</keyword>
<gene>
    <name evidence="2" type="ORF">TTHERM_000218739</name>
</gene>
<dbReference type="RefSeq" id="XP_012654185.1">
    <property type="nucleotide sequence ID" value="XM_012798731.1"/>
</dbReference>
<organism evidence="2 3">
    <name type="scientific">Tetrahymena thermophila (strain SB210)</name>
    <dbReference type="NCBI Taxonomy" id="312017"/>
    <lineage>
        <taxon>Eukaryota</taxon>
        <taxon>Sar</taxon>
        <taxon>Alveolata</taxon>
        <taxon>Ciliophora</taxon>
        <taxon>Intramacronucleata</taxon>
        <taxon>Oligohymenophorea</taxon>
        <taxon>Hymenostomatida</taxon>
        <taxon>Tetrahymenina</taxon>
        <taxon>Tetrahymenidae</taxon>
        <taxon>Tetrahymena</taxon>
    </lineage>
</organism>
<dbReference type="STRING" id="312017.W7XGJ2"/>
<evidence type="ECO:0000256" key="1">
    <source>
        <dbReference type="SAM" id="Phobius"/>
    </source>
</evidence>
<keyword evidence="1" id="KW-1133">Transmembrane helix</keyword>
<dbReference type="GeneID" id="24437853"/>
<dbReference type="Proteomes" id="UP000009168">
    <property type="component" value="Unassembled WGS sequence"/>
</dbReference>
<keyword evidence="3" id="KW-1185">Reference proteome</keyword>
<dbReference type="EMBL" id="GG662621">
    <property type="protein sequence ID" value="EWS73276.1"/>
    <property type="molecule type" value="Genomic_DNA"/>
</dbReference>
<evidence type="ECO:0000313" key="2">
    <source>
        <dbReference type="EMBL" id="EWS73276.1"/>
    </source>
</evidence>
<feature type="transmembrane region" description="Helical" evidence="1">
    <location>
        <begin position="66"/>
        <end position="87"/>
    </location>
</feature>
<feature type="transmembrane region" description="Helical" evidence="1">
    <location>
        <begin position="35"/>
        <end position="54"/>
    </location>
</feature>
<dbReference type="KEGG" id="tet:TTHERM_000218739"/>
<dbReference type="Pfam" id="PF10067">
    <property type="entry name" value="DUF2306"/>
    <property type="match status" value="1"/>
</dbReference>
<evidence type="ECO:0000313" key="3">
    <source>
        <dbReference type="Proteomes" id="UP000009168"/>
    </source>
</evidence>
<accession>W7XGJ2</accession>
<protein>
    <submittedName>
        <fullName evidence="2">Membrane protein</fullName>
    </submittedName>
</protein>
<dbReference type="InParanoid" id="W7XGJ2"/>
<proteinExistence type="predicted"/>
<dbReference type="AlphaFoldDB" id="W7XGJ2"/>
<dbReference type="InterPro" id="IPR018750">
    <property type="entry name" value="DUF2306_membrane"/>
</dbReference>
<reference evidence="3" key="1">
    <citation type="journal article" date="2006" name="PLoS Biol.">
        <title>Macronuclear genome sequence of the ciliate Tetrahymena thermophila, a model eukaryote.</title>
        <authorList>
            <person name="Eisen J.A."/>
            <person name="Coyne R.S."/>
            <person name="Wu M."/>
            <person name="Wu D."/>
            <person name="Thiagarajan M."/>
            <person name="Wortman J.R."/>
            <person name="Badger J.H."/>
            <person name="Ren Q."/>
            <person name="Amedeo P."/>
            <person name="Jones K.M."/>
            <person name="Tallon L.J."/>
            <person name="Delcher A.L."/>
            <person name="Salzberg S.L."/>
            <person name="Silva J.C."/>
            <person name="Haas B.J."/>
            <person name="Majoros W.H."/>
            <person name="Farzad M."/>
            <person name="Carlton J.M."/>
            <person name="Smith R.K. Jr."/>
            <person name="Garg J."/>
            <person name="Pearlman R.E."/>
            <person name="Karrer K.M."/>
            <person name="Sun L."/>
            <person name="Manning G."/>
            <person name="Elde N.C."/>
            <person name="Turkewitz A.P."/>
            <person name="Asai D.J."/>
            <person name="Wilkes D.E."/>
            <person name="Wang Y."/>
            <person name="Cai H."/>
            <person name="Collins K."/>
            <person name="Stewart B.A."/>
            <person name="Lee S.R."/>
            <person name="Wilamowska K."/>
            <person name="Weinberg Z."/>
            <person name="Ruzzo W.L."/>
            <person name="Wloga D."/>
            <person name="Gaertig J."/>
            <person name="Frankel J."/>
            <person name="Tsao C.-C."/>
            <person name="Gorovsky M.A."/>
            <person name="Keeling P.J."/>
            <person name="Waller R.F."/>
            <person name="Patron N.J."/>
            <person name="Cherry J.M."/>
            <person name="Stover N.A."/>
            <person name="Krieger C.J."/>
            <person name="del Toro C."/>
            <person name="Ryder H.F."/>
            <person name="Williamson S.C."/>
            <person name="Barbeau R.A."/>
            <person name="Hamilton E.P."/>
            <person name="Orias E."/>
        </authorList>
    </citation>
    <scope>NUCLEOTIDE SEQUENCE [LARGE SCALE GENOMIC DNA]</scope>
    <source>
        <strain evidence="3">SB210</strain>
    </source>
</reference>